<feature type="domain" description="Restriction endonuclease type IV Mrr" evidence="2">
    <location>
        <begin position="198"/>
        <end position="308"/>
    </location>
</feature>
<dbReference type="PANTHER" id="PTHR30015:SF7">
    <property type="entry name" value="TYPE IV METHYL-DIRECTED RESTRICTION ENZYME ECOKMRR"/>
    <property type="match status" value="1"/>
</dbReference>
<reference evidence="3" key="2">
    <citation type="submission" date="2021-08" db="EMBL/GenBank/DDBJ databases">
        <authorList>
            <person name="Tani A."/>
            <person name="Ola A."/>
            <person name="Ogura Y."/>
            <person name="Katsura K."/>
            <person name="Hayashi T."/>
        </authorList>
    </citation>
    <scope>NUCLEOTIDE SEQUENCE</scope>
    <source>
        <strain evidence="3">DSM 23674</strain>
    </source>
</reference>
<evidence type="ECO:0000313" key="3">
    <source>
        <dbReference type="EMBL" id="GJE57443.1"/>
    </source>
</evidence>
<proteinExistence type="predicted"/>
<organism evidence="3 4">
    <name type="scientific">Methylobacterium thuringiense</name>
    <dbReference type="NCBI Taxonomy" id="1003091"/>
    <lineage>
        <taxon>Bacteria</taxon>
        <taxon>Pseudomonadati</taxon>
        <taxon>Pseudomonadota</taxon>
        <taxon>Alphaproteobacteria</taxon>
        <taxon>Hyphomicrobiales</taxon>
        <taxon>Methylobacteriaceae</taxon>
        <taxon>Methylobacterium</taxon>
    </lineage>
</organism>
<protein>
    <recommendedName>
        <fullName evidence="2">Restriction endonuclease type IV Mrr domain-containing protein</fullName>
    </recommendedName>
</protein>
<keyword evidence="4" id="KW-1185">Reference proteome</keyword>
<reference evidence="3" key="1">
    <citation type="journal article" date="2021" name="Front. Microbiol.">
        <title>Comprehensive Comparative Genomics and Phenotyping of Methylobacterium Species.</title>
        <authorList>
            <person name="Alessa O."/>
            <person name="Ogura Y."/>
            <person name="Fujitani Y."/>
            <person name="Takami H."/>
            <person name="Hayashi T."/>
            <person name="Sahin N."/>
            <person name="Tani A."/>
        </authorList>
    </citation>
    <scope>NUCLEOTIDE SEQUENCE</scope>
    <source>
        <strain evidence="3">DSM 23674</strain>
    </source>
</reference>
<name>A0ABQ4TU03_9HYPH</name>
<feature type="transmembrane region" description="Helical" evidence="1">
    <location>
        <begin position="120"/>
        <end position="141"/>
    </location>
</feature>
<dbReference type="RefSeq" id="WP_147817441.1">
    <property type="nucleotide sequence ID" value="NZ_BPRA01000024.1"/>
</dbReference>
<evidence type="ECO:0000256" key="1">
    <source>
        <dbReference type="SAM" id="Phobius"/>
    </source>
</evidence>
<evidence type="ECO:0000313" key="4">
    <source>
        <dbReference type="Proteomes" id="UP001055101"/>
    </source>
</evidence>
<dbReference type="Gene3D" id="3.40.1350.10">
    <property type="match status" value="1"/>
</dbReference>
<dbReference type="InterPro" id="IPR052906">
    <property type="entry name" value="Type_IV_Methyl-Rstrct_Enzyme"/>
</dbReference>
<dbReference type="InterPro" id="IPR007560">
    <property type="entry name" value="Restrct_endonuc_IV_Mrr"/>
</dbReference>
<keyword evidence="1" id="KW-1133">Transmembrane helix</keyword>
<accession>A0ABQ4TU03</accession>
<gene>
    <name evidence="3" type="ORF">EKPJFOCH_3958</name>
</gene>
<feature type="transmembrane region" description="Helical" evidence="1">
    <location>
        <begin position="92"/>
        <end position="114"/>
    </location>
</feature>
<dbReference type="InterPro" id="IPR011335">
    <property type="entry name" value="Restrct_endonuc-II-like"/>
</dbReference>
<keyword evidence="1" id="KW-0472">Membrane</keyword>
<dbReference type="Pfam" id="PF04471">
    <property type="entry name" value="Mrr_cat"/>
    <property type="match status" value="1"/>
</dbReference>
<dbReference type="InterPro" id="IPR011856">
    <property type="entry name" value="tRNA_endonuc-like_dom_sf"/>
</dbReference>
<dbReference type="Proteomes" id="UP001055101">
    <property type="component" value="Unassembled WGS sequence"/>
</dbReference>
<dbReference type="EMBL" id="BPRA01000024">
    <property type="protein sequence ID" value="GJE57443.1"/>
    <property type="molecule type" value="Genomic_DNA"/>
</dbReference>
<dbReference type="PANTHER" id="PTHR30015">
    <property type="entry name" value="MRR RESTRICTION SYSTEM PROTEIN"/>
    <property type="match status" value="1"/>
</dbReference>
<dbReference type="SUPFAM" id="SSF52980">
    <property type="entry name" value="Restriction endonuclease-like"/>
    <property type="match status" value="1"/>
</dbReference>
<comment type="caution">
    <text evidence="3">The sequence shown here is derived from an EMBL/GenBank/DDBJ whole genome shotgun (WGS) entry which is preliminary data.</text>
</comment>
<evidence type="ECO:0000259" key="2">
    <source>
        <dbReference type="Pfam" id="PF04471"/>
    </source>
</evidence>
<keyword evidence="1" id="KW-0812">Transmembrane</keyword>
<sequence length="316" mass="33449">MFETATDGIRRWIVGLFAAAIEGTARPEDRHAAIQWLLRSRDILAGDLGWQDKLGALNAQLSARAAASAIASTVVEAVQSYRTSSLPWPMKIALPVTLAAIPLLGVQGAGIAAFGGAIGLPVLLLVFLGTAGITSVLEAVVTNPHSRTGVAIIVAGIVNSEATRRASAAFRQRMAEEAASPLAQPVPEDTAAIRATLLAMNPYDFERHVMSFFEKAGLEAVVTPKSNDYGMDGYARDGDRLIVVQCKRYASDHKVGRPALQQFKTVMADAAAFRGYVVTTSSFSIDAVAYAAEAPGMVLIGMDALLAWHAEDLDIG</sequence>